<keyword evidence="11" id="KW-1185">Reference proteome</keyword>
<dbReference type="GO" id="GO:0005615">
    <property type="term" value="C:extracellular space"/>
    <property type="evidence" value="ECO:0007669"/>
    <property type="project" value="TreeGrafter"/>
</dbReference>
<dbReference type="PROSITE" id="PS51892">
    <property type="entry name" value="SUBTILASE"/>
    <property type="match status" value="1"/>
</dbReference>
<dbReference type="InterPro" id="IPR037045">
    <property type="entry name" value="S8pro/Inhibitor_I9_sf"/>
</dbReference>
<dbReference type="PROSITE" id="PS51257">
    <property type="entry name" value="PROKAR_LIPOPROTEIN"/>
    <property type="match status" value="1"/>
</dbReference>
<dbReference type="PROSITE" id="PS00138">
    <property type="entry name" value="SUBTILASE_SER"/>
    <property type="match status" value="1"/>
</dbReference>
<organism evidence="10 11">
    <name type="scientific">Spongiibacter nanhainus</name>
    <dbReference type="NCBI Taxonomy" id="2794344"/>
    <lineage>
        <taxon>Bacteria</taxon>
        <taxon>Pseudomonadati</taxon>
        <taxon>Pseudomonadota</taxon>
        <taxon>Gammaproteobacteria</taxon>
        <taxon>Cellvibrionales</taxon>
        <taxon>Spongiibacteraceae</taxon>
        <taxon>Spongiibacter</taxon>
    </lineage>
</organism>
<name>A0A7T4R141_9GAMM</name>
<dbReference type="InterPro" id="IPR022398">
    <property type="entry name" value="Peptidase_S8_His-AS"/>
</dbReference>
<keyword evidence="3 5" id="KW-0378">Hydrolase</keyword>
<dbReference type="KEGG" id="snan:I6N98_00390"/>
<dbReference type="SUPFAM" id="SSF49299">
    <property type="entry name" value="PKD domain"/>
    <property type="match status" value="1"/>
</dbReference>
<feature type="compositionally biased region" description="Polar residues" evidence="7">
    <location>
        <begin position="438"/>
        <end position="452"/>
    </location>
</feature>
<dbReference type="RefSeq" id="WP_198569869.1">
    <property type="nucleotide sequence ID" value="NZ_CP066167.1"/>
</dbReference>
<feature type="active site" description="Charge relay system" evidence="5">
    <location>
        <position position="203"/>
    </location>
</feature>
<dbReference type="PROSITE" id="PS50093">
    <property type="entry name" value="PKD"/>
    <property type="match status" value="1"/>
</dbReference>
<dbReference type="InterPro" id="IPR035986">
    <property type="entry name" value="PKD_dom_sf"/>
</dbReference>
<gene>
    <name evidence="10" type="ORF">I6N98_00390</name>
</gene>
<evidence type="ECO:0000256" key="6">
    <source>
        <dbReference type="RuleBase" id="RU003355"/>
    </source>
</evidence>
<feature type="region of interest" description="Disordered" evidence="7">
    <location>
        <begin position="32"/>
        <end position="73"/>
    </location>
</feature>
<sequence>MVKRRWSLLCILFISFVVTACGGGSSAGNGSSNIEADTANNGQQSTNDQVSVSGQTNNDDPGNTPETPLDPTIDWPAAGEVIPDQYIVTLQKLDLLELLGLGFLDIPLVDQLLSVVTELGGTVLQTFNNALSGGVVEIAPELVDLLAANPLVASVEPNRVMAIRASQSSAPWGLDRLDQADLPLDSFYDYDLSGQGVHIYVLDTGIRSTHQDFGGRVGTGRNFISTGFLFTSLDPTDTEDCHGHGTHVAGSAAGQQWGVAKSATVYPVRVMGCGGSGSTSGVIAGIDWMIANHQKPAVANLSIGGWSSDALDNAVQSAIDAGITMVLAAGNNSADACNESPSRVADGITVGASTIDDSRASFSNRGACVDLFAPGANIRSAGYRSDTATADMSGTSMAAPHAAGAAALVLEEDPGASPAQVADRLLAAAVSNRLSNISSSPNKLLQAPQNSGIDRAPTPRLTVNCDDMACSFDGSASSDNSAITSYQWEFGDGATGSGAQTSHSYAAYGDYQVRLTVTDDAGQSASATETLSLSAEPPSPCEECEKTSGQLSAGGRIYLPSSNGFYSDGGQFRGFLRGADGTDYDLYLEKLVGFLFASWTVVASSELPESEEAIDYQGNFGTYRWRVQSASGSGEYDVYIDNP</sequence>
<feature type="active site" description="Charge relay system" evidence="5">
    <location>
        <position position="396"/>
    </location>
</feature>
<dbReference type="CDD" id="cd00146">
    <property type="entry name" value="PKD"/>
    <property type="match status" value="1"/>
</dbReference>
<dbReference type="EMBL" id="CP066167">
    <property type="protein sequence ID" value="QQD18372.1"/>
    <property type="molecule type" value="Genomic_DNA"/>
</dbReference>
<evidence type="ECO:0000256" key="3">
    <source>
        <dbReference type="ARBA" id="ARBA00022801"/>
    </source>
</evidence>
<dbReference type="SUPFAM" id="SSF54897">
    <property type="entry name" value="Protease propeptides/inhibitors"/>
    <property type="match status" value="1"/>
</dbReference>
<dbReference type="GO" id="GO:0004252">
    <property type="term" value="F:serine-type endopeptidase activity"/>
    <property type="evidence" value="ECO:0007669"/>
    <property type="project" value="UniProtKB-UniRule"/>
</dbReference>
<dbReference type="PRINTS" id="PR00723">
    <property type="entry name" value="SUBTILISIN"/>
</dbReference>
<dbReference type="AlphaFoldDB" id="A0A7T4R141"/>
<dbReference type="PANTHER" id="PTHR43806">
    <property type="entry name" value="PEPTIDASE S8"/>
    <property type="match status" value="1"/>
</dbReference>
<proteinExistence type="inferred from homology"/>
<dbReference type="InterPro" id="IPR000601">
    <property type="entry name" value="PKD_dom"/>
</dbReference>
<dbReference type="InterPro" id="IPR034193">
    <property type="entry name" value="PCSK9_ProteinaseK-like"/>
</dbReference>
<evidence type="ECO:0000256" key="4">
    <source>
        <dbReference type="ARBA" id="ARBA00022825"/>
    </source>
</evidence>
<dbReference type="Gene3D" id="2.60.40.10">
    <property type="entry name" value="Immunoglobulins"/>
    <property type="match status" value="1"/>
</dbReference>
<dbReference type="Gene3D" id="3.30.70.80">
    <property type="entry name" value="Peptidase S8 propeptide/proteinase inhibitor I9"/>
    <property type="match status" value="1"/>
</dbReference>
<dbReference type="InterPro" id="IPR023827">
    <property type="entry name" value="Peptidase_S8_Asp-AS"/>
</dbReference>
<evidence type="ECO:0000256" key="8">
    <source>
        <dbReference type="SAM" id="SignalP"/>
    </source>
</evidence>
<dbReference type="InterPro" id="IPR022409">
    <property type="entry name" value="PKD/Chitinase_dom"/>
</dbReference>
<evidence type="ECO:0000256" key="7">
    <source>
        <dbReference type="SAM" id="MobiDB-lite"/>
    </source>
</evidence>
<dbReference type="Proteomes" id="UP000596063">
    <property type="component" value="Chromosome"/>
</dbReference>
<feature type="active site" description="Charge relay system" evidence="5">
    <location>
        <position position="244"/>
    </location>
</feature>
<feature type="compositionally biased region" description="Polar residues" evidence="7">
    <location>
        <begin position="34"/>
        <end position="66"/>
    </location>
</feature>
<dbReference type="FunFam" id="3.40.50.200:FF:000014">
    <property type="entry name" value="Proteinase K"/>
    <property type="match status" value="1"/>
</dbReference>
<dbReference type="PROSITE" id="PS00137">
    <property type="entry name" value="SUBTILASE_HIS"/>
    <property type="match status" value="1"/>
</dbReference>
<dbReference type="Pfam" id="PF18911">
    <property type="entry name" value="PKD_4"/>
    <property type="match status" value="1"/>
</dbReference>
<dbReference type="CDD" id="cd04077">
    <property type="entry name" value="Peptidases_S8_PCSK9_ProteinaseK_like"/>
    <property type="match status" value="1"/>
</dbReference>
<comment type="similarity">
    <text evidence="1 5 6">Belongs to the peptidase S8 family.</text>
</comment>
<dbReference type="SUPFAM" id="SSF52743">
    <property type="entry name" value="Subtilisin-like"/>
    <property type="match status" value="1"/>
</dbReference>
<feature type="chain" id="PRO_5032852847" evidence="8">
    <location>
        <begin position="21"/>
        <end position="643"/>
    </location>
</feature>
<keyword evidence="8" id="KW-0732">Signal</keyword>
<dbReference type="PANTHER" id="PTHR43806:SF11">
    <property type="entry name" value="CEREVISIN-RELATED"/>
    <property type="match status" value="1"/>
</dbReference>
<keyword evidence="2 5" id="KW-0645">Protease</keyword>
<reference evidence="10 11" key="1">
    <citation type="submission" date="2020-12" db="EMBL/GenBank/DDBJ databases">
        <authorList>
            <person name="Shan Y."/>
        </authorList>
    </citation>
    <scope>NUCLEOTIDE SEQUENCE [LARGE SCALE GENOMIC DNA]</scope>
    <source>
        <strain evidence="11">csc3.9</strain>
    </source>
</reference>
<dbReference type="InterPro" id="IPR000209">
    <property type="entry name" value="Peptidase_S8/S53_dom"/>
</dbReference>
<dbReference type="Gene3D" id="3.40.50.200">
    <property type="entry name" value="Peptidase S8/S53 domain"/>
    <property type="match status" value="1"/>
</dbReference>
<feature type="signal peptide" evidence="8">
    <location>
        <begin position="1"/>
        <end position="20"/>
    </location>
</feature>
<feature type="region of interest" description="Disordered" evidence="7">
    <location>
        <begin position="438"/>
        <end position="457"/>
    </location>
</feature>
<evidence type="ECO:0000313" key="10">
    <source>
        <dbReference type="EMBL" id="QQD18372.1"/>
    </source>
</evidence>
<dbReference type="PROSITE" id="PS00136">
    <property type="entry name" value="SUBTILASE_ASP"/>
    <property type="match status" value="1"/>
</dbReference>
<evidence type="ECO:0000259" key="9">
    <source>
        <dbReference type="PROSITE" id="PS50093"/>
    </source>
</evidence>
<dbReference type="InterPro" id="IPR013783">
    <property type="entry name" value="Ig-like_fold"/>
</dbReference>
<dbReference type="Pfam" id="PF00082">
    <property type="entry name" value="Peptidase_S8"/>
    <property type="match status" value="1"/>
</dbReference>
<accession>A0A7T4R141</accession>
<evidence type="ECO:0000313" key="11">
    <source>
        <dbReference type="Proteomes" id="UP000596063"/>
    </source>
</evidence>
<protein>
    <submittedName>
        <fullName evidence="10">S8 family serine peptidase</fullName>
    </submittedName>
</protein>
<evidence type="ECO:0000256" key="5">
    <source>
        <dbReference type="PROSITE-ProRule" id="PRU01240"/>
    </source>
</evidence>
<dbReference type="InterPro" id="IPR015500">
    <property type="entry name" value="Peptidase_S8_subtilisin-rel"/>
</dbReference>
<dbReference type="GO" id="GO:0006508">
    <property type="term" value="P:proteolysis"/>
    <property type="evidence" value="ECO:0007669"/>
    <property type="project" value="UniProtKB-KW"/>
</dbReference>
<dbReference type="InterPro" id="IPR050131">
    <property type="entry name" value="Peptidase_S8_subtilisin-like"/>
</dbReference>
<dbReference type="InterPro" id="IPR023828">
    <property type="entry name" value="Peptidase_S8_Ser-AS"/>
</dbReference>
<feature type="domain" description="PKD" evidence="9">
    <location>
        <begin position="471"/>
        <end position="536"/>
    </location>
</feature>
<keyword evidence="4 5" id="KW-0720">Serine protease</keyword>
<dbReference type="SMART" id="SM00089">
    <property type="entry name" value="PKD"/>
    <property type="match status" value="1"/>
</dbReference>
<evidence type="ECO:0000256" key="1">
    <source>
        <dbReference type="ARBA" id="ARBA00011073"/>
    </source>
</evidence>
<evidence type="ECO:0000256" key="2">
    <source>
        <dbReference type="ARBA" id="ARBA00022670"/>
    </source>
</evidence>
<dbReference type="InterPro" id="IPR036852">
    <property type="entry name" value="Peptidase_S8/S53_dom_sf"/>
</dbReference>